<feature type="compositionally biased region" description="Basic and acidic residues" evidence="1">
    <location>
        <begin position="45"/>
        <end position="59"/>
    </location>
</feature>
<keyword evidence="3" id="KW-1185">Reference proteome</keyword>
<name>A0AAV7WVB1_PLEWA</name>
<accession>A0AAV7WVB1</accession>
<evidence type="ECO:0000313" key="3">
    <source>
        <dbReference type="Proteomes" id="UP001066276"/>
    </source>
</evidence>
<protein>
    <submittedName>
        <fullName evidence="2">Uncharacterized protein</fullName>
    </submittedName>
</protein>
<proteinExistence type="predicted"/>
<gene>
    <name evidence="2" type="ORF">NDU88_003606</name>
</gene>
<evidence type="ECO:0000256" key="1">
    <source>
        <dbReference type="SAM" id="MobiDB-lite"/>
    </source>
</evidence>
<dbReference type="AlphaFoldDB" id="A0AAV7WVB1"/>
<evidence type="ECO:0000313" key="2">
    <source>
        <dbReference type="EMBL" id="KAJ1216000.1"/>
    </source>
</evidence>
<reference evidence="2" key="1">
    <citation type="journal article" date="2022" name="bioRxiv">
        <title>Sequencing and chromosome-scale assembly of the giantPleurodeles waltlgenome.</title>
        <authorList>
            <person name="Brown T."/>
            <person name="Elewa A."/>
            <person name="Iarovenko S."/>
            <person name="Subramanian E."/>
            <person name="Araus A.J."/>
            <person name="Petzold A."/>
            <person name="Susuki M."/>
            <person name="Suzuki K.-i.T."/>
            <person name="Hayashi T."/>
            <person name="Toyoda A."/>
            <person name="Oliveira C."/>
            <person name="Osipova E."/>
            <person name="Leigh N.D."/>
            <person name="Simon A."/>
            <person name="Yun M.H."/>
        </authorList>
    </citation>
    <scope>NUCLEOTIDE SEQUENCE</scope>
    <source>
        <strain evidence="2">20211129_DDA</strain>
        <tissue evidence="2">Liver</tissue>
    </source>
</reference>
<dbReference type="EMBL" id="JANPWB010000001">
    <property type="protein sequence ID" value="KAJ1216000.1"/>
    <property type="molecule type" value="Genomic_DNA"/>
</dbReference>
<organism evidence="2 3">
    <name type="scientific">Pleurodeles waltl</name>
    <name type="common">Iberian ribbed newt</name>
    <dbReference type="NCBI Taxonomy" id="8319"/>
    <lineage>
        <taxon>Eukaryota</taxon>
        <taxon>Metazoa</taxon>
        <taxon>Chordata</taxon>
        <taxon>Craniata</taxon>
        <taxon>Vertebrata</taxon>
        <taxon>Euteleostomi</taxon>
        <taxon>Amphibia</taxon>
        <taxon>Batrachia</taxon>
        <taxon>Caudata</taxon>
        <taxon>Salamandroidea</taxon>
        <taxon>Salamandridae</taxon>
        <taxon>Pleurodelinae</taxon>
        <taxon>Pleurodeles</taxon>
    </lineage>
</organism>
<dbReference type="Proteomes" id="UP001066276">
    <property type="component" value="Chromosome 1_1"/>
</dbReference>
<comment type="caution">
    <text evidence="2">The sequence shown here is derived from an EMBL/GenBank/DDBJ whole genome shotgun (WGS) entry which is preliminary data.</text>
</comment>
<sequence>MPLWGGSHRKRAQGRKDVSCDPRDPRQDRTDAAESPVAVRPPYGCDKKPGKATTERKRSWWQKKEPGAFDILSRCTILKLINGIQPLAHISTIELMTVEFIQQPNNKDKEATLTSWPRLL</sequence>
<feature type="compositionally biased region" description="Basic and acidic residues" evidence="1">
    <location>
        <begin position="14"/>
        <end position="32"/>
    </location>
</feature>
<feature type="region of interest" description="Disordered" evidence="1">
    <location>
        <begin position="1"/>
        <end position="59"/>
    </location>
</feature>